<dbReference type="InterPro" id="IPR008727">
    <property type="entry name" value="PAAR_motif"/>
</dbReference>
<sequence>MKRYMILTGDKTTANGTVAARLTTLGLNDRDIAHENDDVSCPACHSTGKIQCDGPRVPMTGTDGRRVALSDDLCICECNPPPQLVASQNSMSVET</sequence>
<name>A0A1G7Z0X4_9BURK</name>
<dbReference type="OrthoDB" id="8594232at2"/>
<evidence type="ECO:0000313" key="1">
    <source>
        <dbReference type="EMBL" id="SDH02363.1"/>
    </source>
</evidence>
<protein>
    <submittedName>
        <fullName evidence="1">PAAR motif-containing protein</fullName>
    </submittedName>
</protein>
<dbReference type="EMBL" id="FNCJ01000006">
    <property type="protein sequence ID" value="SDH02363.1"/>
    <property type="molecule type" value="Genomic_DNA"/>
</dbReference>
<organism evidence="1 2">
    <name type="scientific">Paraburkholderia phenazinium</name>
    <dbReference type="NCBI Taxonomy" id="60549"/>
    <lineage>
        <taxon>Bacteria</taxon>
        <taxon>Pseudomonadati</taxon>
        <taxon>Pseudomonadota</taxon>
        <taxon>Betaproteobacteria</taxon>
        <taxon>Burkholderiales</taxon>
        <taxon>Burkholderiaceae</taxon>
        <taxon>Paraburkholderia</taxon>
    </lineage>
</organism>
<reference evidence="1 2" key="1">
    <citation type="submission" date="2016-10" db="EMBL/GenBank/DDBJ databases">
        <authorList>
            <person name="de Groot N.N."/>
        </authorList>
    </citation>
    <scope>NUCLEOTIDE SEQUENCE [LARGE SCALE GENOMIC DNA]</scope>
    <source>
        <strain evidence="1 2">LMG 2247</strain>
    </source>
</reference>
<gene>
    <name evidence="1" type="ORF">SAMN05216466_106399</name>
</gene>
<dbReference type="Pfam" id="PF05488">
    <property type="entry name" value="PAAR_motif"/>
    <property type="match status" value="1"/>
</dbReference>
<proteinExistence type="predicted"/>
<accession>A0A1G7Z0X4</accession>
<evidence type="ECO:0000313" key="2">
    <source>
        <dbReference type="Proteomes" id="UP000199706"/>
    </source>
</evidence>
<dbReference type="AlphaFoldDB" id="A0A1G7Z0X4"/>
<dbReference type="Proteomes" id="UP000199706">
    <property type="component" value="Unassembled WGS sequence"/>
</dbReference>
<dbReference type="RefSeq" id="WP_090685656.1">
    <property type="nucleotide sequence ID" value="NZ_FNCJ01000006.1"/>
</dbReference>
<dbReference type="CDD" id="cd14744">
    <property type="entry name" value="PAAR_CT_2"/>
    <property type="match status" value="1"/>
</dbReference>